<dbReference type="Proteomes" id="UP000639772">
    <property type="component" value="Chromosome 1"/>
</dbReference>
<evidence type="ECO:0000256" key="8">
    <source>
        <dbReference type="ARBA" id="ARBA00023242"/>
    </source>
</evidence>
<dbReference type="PANTHER" id="PTHR43874:SF86">
    <property type="entry name" value="TWO-COMPONENT RESPONSE REGULATOR ORR26"/>
    <property type="match status" value="1"/>
</dbReference>
<dbReference type="GO" id="GO:0005634">
    <property type="term" value="C:nucleus"/>
    <property type="evidence" value="ECO:0007669"/>
    <property type="project" value="UniProtKB-SubCell"/>
</dbReference>
<dbReference type="AlphaFoldDB" id="A0A835S8X3"/>
<evidence type="ECO:0000313" key="13">
    <source>
        <dbReference type="EMBL" id="KAG0502575.1"/>
    </source>
</evidence>
<evidence type="ECO:0000256" key="4">
    <source>
        <dbReference type="ARBA" id="ARBA00023015"/>
    </source>
</evidence>
<name>A0A835S8X3_VANPL</name>
<dbReference type="GO" id="GO:0003677">
    <property type="term" value="F:DNA binding"/>
    <property type="evidence" value="ECO:0007669"/>
    <property type="project" value="UniProtKB-KW"/>
</dbReference>
<comment type="caution">
    <text evidence="9">Lacks conserved residue(s) required for the propagation of feature annotation.</text>
</comment>
<evidence type="ECO:0000256" key="3">
    <source>
        <dbReference type="ARBA" id="ARBA00023012"/>
    </source>
</evidence>
<dbReference type="Pfam" id="PF00072">
    <property type="entry name" value="Response_reg"/>
    <property type="match status" value="1"/>
</dbReference>
<dbReference type="SUPFAM" id="SSF46689">
    <property type="entry name" value="Homeodomain-like"/>
    <property type="match status" value="1"/>
</dbReference>
<evidence type="ECO:0000313" key="14">
    <source>
        <dbReference type="Proteomes" id="UP000639772"/>
    </source>
</evidence>
<feature type="domain" description="HTH myb-type" evidence="12">
    <location>
        <begin position="204"/>
        <end position="255"/>
    </location>
</feature>
<dbReference type="InterPro" id="IPR017930">
    <property type="entry name" value="Myb_dom"/>
</dbReference>
<keyword evidence="5" id="KW-0238">DNA-binding</keyword>
<protein>
    <submittedName>
        <fullName evidence="13">Uncharacterized protein</fullName>
    </submittedName>
</protein>
<feature type="domain" description="Response regulatory" evidence="11">
    <location>
        <begin position="25"/>
        <end position="140"/>
    </location>
</feature>
<dbReference type="SUPFAM" id="SSF52172">
    <property type="entry name" value="CheY-like"/>
    <property type="match status" value="1"/>
</dbReference>
<dbReference type="SMART" id="SM00448">
    <property type="entry name" value="REC"/>
    <property type="match status" value="1"/>
</dbReference>
<keyword evidence="4" id="KW-0805">Transcription regulation</keyword>
<dbReference type="GO" id="GO:0000160">
    <property type="term" value="P:phosphorelay signal transduction system"/>
    <property type="evidence" value="ECO:0007669"/>
    <property type="project" value="UniProtKB-KW"/>
</dbReference>
<dbReference type="PANTHER" id="PTHR43874">
    <property type="entry name" value="TWO-COMPONENT RESPONSE REGULATOR"/>
    <property type="match status" value="1"/>
</dbReference>
<proteinExistence type="predicted"/>
<dbReference type="InterPro" id="IPR045279">
    <property type="entry name" value="ARR-like"/>
</dbReference>
<organism evidence="13 14">
    <name type="scientific">Vanilla planifolia</name>
    <name type="common">Vanilla</name>
    <dbReference type="NCBI Taxonomy" id="51239"/>
    <lineage>
        <taxon>Eukaryota</taxon>
        <taxon>Viridiplantae</taxon>
        <taxon>Streptophyta</taxon>
        <taxon>Embryophyta</taxon>
        <taxon>Tracheophyta</taxon>
        <taxon>Spermatophyta</taxon>
        <taxon>Magnoliopsida</taxon>
        <taxon>Liliopsida</taxon>
        <taxon>Asparagales</taxon>
        <taxon>Orchidaceae</taxon>
        <taxon>Vanilloideae</taxon>
        <taxon>Vanilleae</taxon>
        <taxon>Vanilla</taxon>
    </lineage>
</organism>
<dbReference type="InterPro" id="IPR001789">
    <property type="entry name" value="Sig_transdc_resp-reg_receiver"/>
</dbReference>
<evidence type="ECO:0000256" key="10">
    <source>
        <dbReference type="SAM" id="MobiDB-lite"/>
    </source>
</evidence>
<comment type="subcellular location">
    <subcellularLocation>
        <location evidence="1">Nucleus</location>
    </subcellularLocation>
</comment>
<dbReference type="PROSITE" id="PS51294">
    <property type="entry name" value="HTH_MYB"/>
    <property type="match status" value="1"/>
</dbReference>
<dbReference type="PROSITE" id="PS50110">
    <property type="entry name" value="RESPONSE_REGULATORY"/>
    <property type="match status" value="1"/>
</dbReference>
<gene>
    <name evidence="13" type="ORF">HPP92_002647</name>
</gene>
<evidence type="ECO:0000256" key="6">
    <source>
        <dbReference type="ARBA" id="ARBA00023159"/>
    </source>
</evidence>
<evidence type="ECO:0000256" key="7">
    <source>
        <dbReference type="ARBA" id="ARBA00023163"/>
    </source>
</evidence>
<dbReference type="InterPro" id="IPR001005">
    <property type="entry name" value="SANT/Myb"/>
</dbReference>
<comment type="caution">
    <text evidence="13">The sequence shown here is derived from an EMBL/GenBank/DDBJ whole genome shotgun (WGS) entry which is preliminary data.</text>
</comment>
<keyword evidence="8" id="KW-0539">Nucleus</keyword>
<reference evidence="13 14" key="1">
    <citation type="journal article" date="2020" name="Nat. Food">
        <title>A phased Vanilla planifolia genome enables genetic improvement of flavour and production.</title>
        <authorList>
            <person name="Hasing T."/>
            <person name="Tang H."/>
            <person name="Brym M."/>
            <person name="Khazi F."/>
            <person name="Huang T."/>
            <person name="Chambers A.H."/>
        </authorList>
    </citation>
    <scope>NUCLEOTIDE SEQUENCE [LARGE SCALE GENOMIC DNA]</scope>
    <source>
        <tissue evidence="13">Leaf</tissue>
    </source>
</reference>
<keyword evidence="3" id="KW-0902">Two-component regulatory system</keyword>
<dbReference type="InterPro" id="IPR006447">
    <property type="entry name" value="Myb_dom_plants"/>
</dbReference>
<accession>A0A835S8X3</accession>
<dbReference type="Pfam" id="PF00249">
    <property type="entry name" value="Myb_DNA-binding"/>
    <property type="match status" value="1"/>
</dbReference>
<dbReference type="FunFam" id="1.10.10.60:FF:000007">
    <property type="entry name" value="Two-component response regulator"/>
    <property type="match status" value="1"/>
</dbReference>
<dbReference type="Gene3D" id="1.10.10.60">
    <property type="entry name" value="Homeodomain-like"/>
    <property type="match status" value="1"/>
</dbReference>
<keyword evidence="6" id="KW-0010">Activator</keyword>
<dbReference type="Gene3D" id="3.40.50.2300">
    <property type="match status" value="1"/>
</dbReference>
<dbReference type="EMBL" id="JADCNM010000001">
    <property type="protein sequence ID" value="KAG0502575.1"/>
    <property type="molecule type" value="Genomic_DNA"/>
</dbReference>
<evidence type="ECO:0000259" key="11">
    <source>
        <dbReference type="PROSITE" id="PS50110"/>
    </source>
</evidence>
<evidence type="ECO:0000256" key="2">
    <source>
        <dbReference type="ARBA" id="ARBA00022553"/>
    </source>
</evidence>
<evidence type="ECO:0000259" key="12">
    <source>
        <dbReference type="PROSITE" id="PS51294"/>
    </source>
</evidence>
<dbReference type="GO" id="GO:0009736">
    <property type="term" value="P:cytokinin-activated signaling pathway"/>
    <property type="evidence" value="ECO:0007669"/>
    <property type="project" value="InterPro"/>
</dbReference>
<keyword evidence="7" id="KW-0804">Transcription</keyword>
<evidence type="ECO:0000256" key="5">
    <source>
        <dbReference type="ARBA" id="ARBA00023125"/>
    </source>
</evidence>
<evidence type="ECO:0000256" key="1">
    <source>
        <dbReference type="ARBA" id="ARBA00004123"/>
    </source>
</evidence>
<dbReference type="InterPro" id="IPR011006">
    <property type="entry name" value="CheY-like_superfamily"/>
</dbReference>
<feature type="region of interest" description="Disordered" evidence="10">
    <location>
        <begin position="310"/>
        <end position="329"/>
    </location>
</feature>
<dbReference type="InterPro" id="IPR009057">
    <property type="entry name" value="Homeodomain-like_sf"/>
</dbReference>
<keyword evidence="2" id="KW-0597">Phosphoprotein</keyword>
<dbReference type="NCBIfam" id="TIGR01557">
    <property type="entry name" value="myb_SHAQKYF"/>
    <property type="match status" value="1"/>
</dbReference>
<dbReference type="OrthoDB" id="786718at2759"/>
<sequence length="427" mass="48738">MASSSGRSMSSMAQEFGVCVPYDLGIMIIDEDITCLKLLQTLLSTCHYRVISFTDANEALQNLWEKKSDFDLVMAEYRMTTMGGLELLERIVLGVNVPVITMCYDDDPRILSEALTNGACFHLTKPVSIQSLDVVWQKSWRNKGKMVMPQPPPRYTRSNFKRSSLKHDKRNIKKDIVGDEEKDIMQALYDDGDRVKLRKPRLMWTSELHRRFLVAVTLLGRGEAIPSNILSLMNVDGLTIKQVASHLQKHRKRVEKSIKLKNERSRYFKSKPNKFKHSHLRTTDSLKRFKFPTTLDTAAARDLSQLKSYTTTSTSPLPHRNQGPVLPRSESNNAVAMVPRTQLIAEEDVPGFLDSTASMQIDSVRCSMEDYVFGSYGEFNELQNVVSKNWEMNTATNHRVVDDDNGDVNNFLFDEPFLAWIMNEIAK</sequence>
<evidence type="ECO:0000256" key="9">
    <source>
        <dbReference type="PROSITE-ProRule" id="PRU00169"/>
    </source>
</evidence>